<dbReference type="EMBL" id="BAABME010001373">
    <property type="protein sequence ID" value="GAA0149256.1"/>
    <property type="molecule type" value="Genomic_DNA"/>
</dbReference>
<proteinExistence type="predicted"/>
<reference evidence="2 3" key="1">
    <citation type="submission" date="2024-01" db="EMBL/GenBank/DDBJ databases">
        <title>The complete chloroplast genome sequence of Lithospermum erythrorhizon: insights into the phylogenetic relationship among Boraginaceae species and the maternal lineages of purple gromwells.</title>
        <authorList>
            <person name="Okada T."/>
            <person name="Watanabe K."/>
        </authorList>
    </citation>
    <scope>NUCLEOTIDE SEQUENCE [LARGE SCALE GENOMIC DNA]</scope>
</reference>
<name>A0AAV3PEX6_LITER</name>
<evidence type="ECO:0000259" key="1">
    <source>
        <dbReference type="Pfam" id="PF14214"/>
    </source>
</evidence>
<protein>
    <recommendedName>
        <fullName evidence="1">Helitron helicase-like domain-containing protein</fullName>
    </recommendedName>
</protein>
<organism evidence="2 3">
    <name type="scientific">Lithospermum erythrorhizon</name>
    <name type="common">Purple gromwell</name>
    <name type="synonym">Lithospermum officinale var. erythrorhizon</name>
    <dbReference type="NCBI Taxonomy" id="34254"/>
    <lineage>
        <taxon>Eukaryota</taxon>
        <taxon>Viridiplantae</taxon>
        <taxon>Streptophyta</taxon>
        <taxon>Embryophyta</taxon>
        <taxon>Tracheophyta</taxon>
        <taxon>Spermatophyta</taxon>
        <taxon>Magnoliopsida</taxon>
        <taxon>eudicotyledons</taxon>
        <taxon>Gunneridae</taxon>
        <taxon>Pentapetalae</taxon>
        <taxon>asterids</taxon>
        <taxon>lamiids</taxon>
        <taxon>Boraginales</taxon>
        <taxon>Boraginaceae</taxon>
        <taxon>Boraginoideae</taxon>
        <taxon>Lithospermeae</taxon>
        <taxon>Lithospermum</taxon>
    </lineage>
</organism>
<dbReference type="Proteomes" id="UP001454036">
    <property type="component" value="Unassembled WGS sequence"/>
</dbReference>
<sequence length="410" mass="47642">MKGVQFYFYDSEHQISNRMSSMLRLDASIVENLVEVLQPNPYADFLKQASELDNIDQYCIVIRPDPVLYQRTYNKPLSNEVDGIWIEDESAESAESANADILDIIVYTKSGRSHIMQYYYGCYDPLRYVLMFPSGEPGWHSNISRVGYSMKKNNRSTNVNIINCNSFEDILTREHQDALSNQNQRRKRRTQDIVDNYSKIESMRLQFLITNQKNTRREYYQGVLDSVISGVVTGGKVGKQVYLPATFIGGPRDMRNQYLDSMAFVQEYGRPDILLTMTCNPNWPEIKERLQPGEEAHNRPDLLARVFKANLNIMNDKIMRDAYDRIVSYELPDMRTNSYLYSLVVMHMMHGQCGDLNPENVRIREGKCKNYYPRWFAEHTSHGKGSYPIYQSRDNQRTTKSGVRLLKVDG</sequence>
<evidence type="ECO:0000313" key="3">
    <source>
        <dbReference type="Proteomes" id="UP001454036"/>
    </source>
</evidence>
<dbReference type="PANTHER" id="PTHR45786">
    <property type="entry name" value="DNA BINDING PROTEIN-LIKE"/>
    <property type="match status" value="1"/>
</dbReference>
<comment type="caution">
    <text evidence="2">The sequence shown here is derived from an EMBL/GenBank/DDBJ whole genome shotgun (WGS) entry which is preliminary data.</text>
</comment>
<feature type="domain" description="Helitron helicase-like" evidence="1">
    <location>
        <begin position="190"/>
        <end position="323"/>
    </location>
</feature>
<evidence type="ECO:0000313" key="2">
    <source>
        <dbReference type="EMBL" id="GAA0149256.1"/>
    </source>
</evidence>
<keyword evidence="3" id="KW-1185">Reference proteome</keyword>
<dbReference type="AlphaFoldDB" id="A0AAV3PEX6"/>
<dbReference type="Pfam" id="PF14214">
    <property type="entry name" value="Helitron_like_N"/>
    <property type="match status" value="1"/>
</dbReference>
<dbReference type="InterPro" id="IPR025476">
    <property type="entry name" value="Helitron_helicase-like"/>
</dbReference>
<gene>
    <name evidence="2" type="ORF">LIER_08482</name>
</gene>
<accession>A0AAV3PEX6</accession>
<dbReference type="PANTHER" id="PTHR45786:SF74">
    <property type="entry name" value="ATP-DEPENDENT DNA HELICASE"/>
    <property type="match status" value="1"/>
</dbReference>